<dbReference type="CDD" id="cd05672">
    <property type="entry name" value="M20_ACY1L2-like"/>
    <property type="match status" value="1"/>
</dbReference>
<dbReference type="Gene3D" id="3.40.630.10">
    <property type="entry name" value="Zn peptidases"/>
    <property type="match status" value="1"/>
</dbReference>
<dbReference type="GO" id="GO:0016805">
    <property type="term" value="F:dipeptidase activity"/>
    <property type="evidence" value="ECO:0007669"/>
    <property type="project" value="InterPro"/>
</dbReference>
<dbReference type="EnsemblMetazoa" id="SMAR007633-RA">
    <property type="protein sequence ID" value="SMAR007633-PA"/>
    <property type="gene ID" value="SMAR007633"/>
</dbReference>
<reference evidence="3" key="2">
    <citation type="submission" date="2015-02" db="UniProtKB">
        <authorList>
            <consortium name="EnsemblMetazoa"/>
        </authorList>
    </citation>
    <scope>IDENTIFICATION</scope>
</reference>
<dbReference type="HOGENOM" id="CLU_031812_1_1_1"/>
<sequence>MEINMEVAIRKAIETEKENLASTISTPIWNHPELGFEEHHAHDLLTNYLEKNDFKVQRNYILQTAFRAEYGYLGNDAKYTICVMCEYDALPDIGHACGHNLIAEAGIAAAIGIKAAVNFQDVKGKLVVMGTPAEEGGGGKSILIAAGALKGVDVAMMVHPGPYDVLGPRLLAVERLQIQYLGKAAHASLAPWEGVNALDAAVICYSSIAFGRQHMRPNCRVHGIITNGGAKPNITPSETELLFYIRASENESLDVLKKSVLNSAEGAAISTGCEMKYEFQPHGYESFRYIPPLQNLYKGFAEKLGNLKTKEKKSKLSNNYLYEEKYKDSFMGSTDMGNVSQVVPSIHPIYSIKTTAANHTKEFADAAGHDDAQNPTLTAAICMALSAYQLFTDESLQHQVKMAFKTNE</sequence>
<dbReference type="PIRSF" id="PIRSF037226">
    <property type="entry name" value="Amidohydrolase_ACY1L2_prd"/>
    <property type="match status" value="1"/>
</dbReference>
<protein>
    <recommendedName>
        <fullName evidence="1">Peptidase M20 domain-containing protein 2</fullName>
    </recommendedName>
</protein>
<dbReference type="OMA" id="HYAITDT"/>
<proteinExistence type="inferred from homology"/>
<dbReference type="Pfam" id="PF07687">
    <property type="entry name" value="M20_dimer"/>
    <property type="match status" value="1"/>
</dbReference>
<dbReference type="PANTHER" id="PTHR30575">
    <property type="entry name" value="PEPTIDASE M20"/>
    <property type="match status" value="1"/>
</dbReference>
<reference evidence="4" key="1">
    <citation type="submission" date="2011-05" db="EMBL/GenBank/DDBJ databases">
        <authorList>
            <person name="Richards S.R."/>
            <person name="Qu J."/>
            <person name="Jiang H."/>
            <person name="Jhangiani S.N."/>
            <person name="Agravi P."/>
            <person name="Goodspeed R."/>
            <person name="Gross S."/>
            <person name="Mandapat C."/>
            <person name="Jackson L."/>
            <person name="Mathew T."/>
            <person name="Pu L."/>
            <person name="Thornton R."/>
            <person name="Saada N."/>
            <person name="Wilczek-Boney K.B."/>
            <person name="Lee S."/>
            <person name="Kovar C."/>
            <person name="Wu Y."/>
            <person name="Scherer S.E."/>
            <person name="Worley K.C."/>
            <person name="Muzny D.M."/>
            <person name="Gibbs R."/>
        </authorList>
    </citation>
    <scope>NUCLEOTIDE SEQUENCE</scope>
    <source>
        <strain evidence="4">Brora</strain>
    </source>
</reference>
<keyword evidence="4" id="KW-1185">Reference proteome</keyword>
<name>T1J257_STRMM</name>
<dbReference type="NCBIfam" id="TIGR01891">
    <property type="entry name" value="amidohydrolases"/>
    <property type="match status" value="1"/>
</dbReference>
<organism evidence="3 4">
    <name type="scientific">Strigamia maritima</name>
    <name type="common">European centipede</name>
    <name type="synonym">Geophilus maritimus</name>
    <dbReference type="NCBI Taxonomy" id="126957"/>
    <lineage>
        <taxon>Eukaryota</taxon>
        <taxon>Metazoa</taxon>
        <taxon>Ecdysozoa</taxon>
        <taxon>Arthropoda</taxon>
        <taxon>Myriapoda</taxon>
        <taxon>Chilopoda</taxon>
        <taxon>Pleurostigmophora</taxon>
        <taxon>Geophilomorpha</taxon>
        <taxon>Linotaeniidae</taxon>
        <taxon>Strigamia</taxon>
    </lineage>
</organism>
<dbReference type="Pfam" id="PF01546">
    <property type="entry name" value="Peptidase_M20"/>
    <property type="match status" value="1"/>
</dbReference>
<dbReference type="SUPFAM" id="SSF53187">
    <property type="entry name" value="Zn-dependent exopeptidases"/>
    <property type="match status" value="1"/>
</dbReference>
<comment type="similarity">
    <text evidence="1">Belongs to the peptidase M20A family.</text>
</comment>
<dbReference type="PhylomeDB" id="T1J257"/>
<dbReference type="eggNOG" id="ENOG502QQPD">
    <property type="taxonomic scope" value="Eukaryota"/>
</dbReference>
<dbReference type="STRING" id="126957.T1J257"/>
<dbReference type="PANTHER" id="PTHR30575:SF0">
    <property type="entry name" value="XAA-ARG DIPEPTIDASE"/>
    <property type="match status" value="1"/>
</dbReference>
<accession>T1J257</accession>
<dbReference type="SUPFAM" id="SSF55031">
    <property type="entry name" value="Bacterial exopeptidase dimerisation domain"/>
    <property type="match status" value="1"/>
</dbReference>
<dbReference type="InterPro" id="IPR017144">
    <property type="entry name" value="Xaa-Arg_dipeptidase"/>
</dbReference>
<dbReference type="InterPro" id="IPR017439">
    <property type="entry name" value="Amidohydrolase"/>
</dbReference>
<dbReference type="InterPro" id="IPR002933">
    <property type="entry name" value="Peptidase_M20"/>
</dbReference>
<evidence type="ECO:0000313" key="4">
    <source>
        <dbReference type="Proteomes" id="UP000014500"/>
    </source>
</evidence>
<evidence type="ECO:0000259" key="2">
    <source>
        <dbReference type="Pfam" id="PF07687"/>
    </source>
</evidence>
<dbReference type="EMBL" id="JH431796">
    <property type="status" value="NOT_ANNOTATED_CDS"/>
    <property type="molecule type" value="Genomic_DNA"/>
</dbReference>
<dbReference type="InterPro" id="IPR011650">
    <property type="entry name" value="Peptidase_M20_dimer"/>
</dbReference>
<dbReference type="InterPro" id="IPR036264">
    <property type="entry name" value="Bact_exopeptidase_dim_dom"/>
</dbReference>
<feature type="domain" description="Peptidase M20 dimerisation" evidence="2">
    <location>
        <begin position="179"/>
        <end position="261"/>
    </location>
</feature>
<evidence type="ECO:0000256" key="1">
    <source>
        <dbReference type="PIRNR" id="PIRNR037226"/>
    </source>
</evidence>
<dbReference type="InterPro" id="IPR052030">
    <property type="entry name" value="Peptidase_M20/M20A_hydrolases"/>
</dbReference>
<dbReference type="FunFam" id="3.30.70.360:FF:000004">
    <property type="entry name" value="Peptidase M20 domain-containing protein 2"/>
    <property type="match status" value="1"/>
</dbReference>
<dbReference type="Proteomes" id="UP000014500">
    <property type="component" value="Unassembled WGS sequence"/>
</dbReference>
<dbReference type="AlphaFoldDB" id="T1J257"/>
<dbReference type="Gene3D" id="3.30.70.360">
    <property type="match status" value="1"/>
</dbReference>
<evidence type="ECO:0000313" key="3">
    <source>
        <dbReference type="EnsemblMetazoa" id="SMAR007633-PA"/>
    </source>
</evidence>